<dbReference type="GO" id="GO:0015948">
    <property type="term" value="P:methanogenesis"/>
    <property type="evidence" value="ECO:0007669"/>
    <property type="project" value="UniProtKB-KW"/>
</dbReference>
<keyword evidence="1" id="KW-0484">Methanogenesis</keyword>
<evidence type="ECO:0000313" key="3">
    <source>
        <dbReference type="EMBL" id="RZN65463.1"/>
    </source>
</evidence>
<dbReference type="NCBIfam" id="TIGR03264">
    <property type="entry name" value="met_CoM_red_C"/>
    <property type="match status" value="1"/>
</dbReference>
<comment type="subunit">
    <text evidence="2">MCR is composed of three subunits: alpha, beta, and gamma. The function of proteins C and D is not known.</text>
</comment>
<dbReference type="EMBL" id="RXIF01000002">
    <property type="protein sequence ID" value="RZN65463.1"/>
    <property type="molecule type" value="Genomic_DNA"/>
</dbReference>
<gene>
    <name evidence="3" type="primary">mcrC</name>
    <name evidence="3" type="ORF">EF806_00805</name>
</gene>
<organism evidence="3 4">
    <name type="scientific">Methanoliparum thermophilum</name>
    <dbReference type="NCBI Taxonomy" id="2491083"/>
    <lineage>
        <taxon>Archaea</taxon>
        <taxon>Methanobacteriati</taxon>
        <taxon>Methanobacteriota</taxon>
        <taxon>Candidatus Methanoliparia</taxon>
        <taxon>Candidatus Methanoliparales</taxon>
        <taxon>Candidatus Methanoliparaceae</taxon>
        <taxon>Candidatus Methanoliparum</taxon>
    </lineage>
</organism>
<evidence type="ECO:0000256" key="2">
    <source>
        <dbReference type="ARBA" id="ARBA00025920"/>
    </source>
</evidence>
<dbReference type="AlphaFoldDB" id="A0A520KTP5"/>
<dbReference type="PIRSF" id="PIRSF003137">
    <property type="entry name" value="McrC"/>
    <property type="match status" value="1"/>
</dbReference>
<reference evidence="3 4" key="1">
    <citation type="journal article" date="2019" name="Nat. Microbiol.">
        <title>Wide diversity of methane and short-chain alkane metabolisms in uncultured archaea.</title>
        <authorList>
            <person name="Borrel G."/>
            <person name="Adam P.S."/>
            <person name="McKay L.J."/>
            <person name="Chen L.X."/>
            <person name="Sierra-Garcia I.N."/>
            <person name="Sieber C.M."/>
            <person name="Letourneur Q."/>
            <person name="Ghozlane A."/>
            <person name="Andersen G.L."/>
            <person name="Li W.J."/>
            <person name="Hallam S.J."/>
            <person name="Muyzer G."/>
            <person name="de Oliveira V.M."/>
            <person name="Inskeep W.P."/>
            <person name="Banfield J.F."/>
            <person name="Gribaldo S."/>
        </authorList>
    </citation>
    <scope>NUCLEOTIDE SEQUENCE [LARGE SCALE GENOMIC DNA]</scope>
    <source>
        <strain evidence="3">NM1a</strain>
    </source>
</reference>
<dbReference type="InterPro" id="IPR007687">
    <property type="entry name" value="Me_CoM_Rdtase_prot-C"/>
</dbReference>
<evidence type="ECO:0000313" key="4">
    <source>
        <dbReference type="Proteomes" id="UP000317158"/>
    </source>
</evidence>
<sequence>MRTRFLTHPGEFGRETKIVVCREGMGLGKGGGIAQRGTFAEAGSPDIVVVAMSPGRRHITSPVCDITTALRKEQMDVNVLVLNSGAGAPPDAPGQTRGLGPNFGVNEKEINQIRSAKLVILHHGNIRSHVVYKVRTILRYVDRPAIVISQAPVDFEDFAKVGVKTEYVMPKEEDIKTEGTVAAIISGVIRGQACPQKKLDEIISKINPLLKRYNIIKKRF</sequence>
<protein>
    <submittedName>
        <fullName evidence="3">Methyl-coenzyme M reductase I operon protein C</fullName>
    </submittedName>
</protein>
<comment type="caution">
    <text evidence="3">The sequence shown here is derived from an EMBL/GenBank/DDBJ whole genome shotgun (WGS) entry which is preliminary data.</text>
</comment>
<dbReference type="Proteomes" id="UP000317158">
    <property type="component" value="Unassembled WGS sequence"/>
</dbReference>
<name>A0A520KTP5_METT2</name>
<proteinExistence type="predicted"/>
<evidence type="ECO:0000256" key="1">
    <source>
        <dbReference type="ARBA" id="ARBA00022994"/>
    </source>
</evidence>
<accession>A0A520KTP5</accession>